<reference evidence="3" key="1">
    <citation type="journal article" date="2014" name="Sci. Data">
        <title>Genomes of diverse isolates of the marine cyanobacterium Prochlorococcus.</title>
        <authorList>
            <person name="Biller S."/>
            <person name="Berube P."/>
            <person name="Thompson J."/>
            <person name="Kelly L."/>
            <person name="Roggensack S."/>
            <person name="Awad L."/>
            <person name="Roache-Johnson K."/>
            <person name="Ding H."/>
            <person name="Giovannoni S.J."/>
            <person name="Moore L.R."/>
            <person name="Chisholm S.W."/>
        </authorList>
    </citation>
    <scope>NUCLEOTIDE SEQUENCE [LARGE SCALE GENOMIC DNA]</scope>
    <source>
        <strain evidence="3">SB</strain>
    </source>
</reference>
<sequence>MLLGFSVPAIAHNEANGGCGVHCEEKRDEKRSENDANDDNPLPDI</sequence>
<accession>A0A0A2B2T4</accession>
<dbReference type="Proteomes" id="UP000030345">
    <property type="component" value="Unassembled WGS sequence"/>
</dbReference>
<organism evidence="2 3">
    <name type="scientific">Prochlorococcus marinus str. SB</name>
    <dbReference type="NCBI Taxonomy" id="59926"/>
    <lineage>
        <taxon>Bacteria</taxon>
        <taxon>Bacillati</taxon>
        <taxon>Cyanobacteriota</taxon>
        <taxon>Cyanophyceae</taxon>
        <taxon>Synechococcales</taxon>
        <taxon>Prochlorococcaceae</taxon>
        <taxon>Prochlorococcus</taxon>
    </lineage>
</organism>
<evidence type="ECO:0000256" key="1">
    <source>
        <dbReference type="SAM" id="MobiDB-lite"/>
    </source>
</evidence>
<feature type="compositionally biased region" description="Basic and acidic residues" evidence="1">
    <location>
        <begin position="22"/>
        <end position="34"/>
    </location>
</feature>
<evidence type="ECO:0000313" key="2">
    <source>
        <dbReference type="EMBL" id="KGG08151.1"/>
    </source>
</evidence>
<gene>
    <name evidence="2" type="ORF">EV02_0819</name>
</gene>
<proteinExistence type="predicted"/>
<feature type="region of interest" description="Disordered" evidence="1">
    <location>
        <begin position="12"/>
        <end position="45"/>
    </location>
</feature>
<dbReference type="AlphaFoldDB" id="A0A0A2B2T4"/>
<protein>
    <submittedName>
        <fullName evidence="2">Uncharacterized protein</fullName>
    </submittedName>
</protein>
<name>A0A0A2B2T4_PROMR</name>
<evidence type="ECO:0000313" key="3">
    <source>
        <dbReference type="Proteomes" id="UP000030345"/>
    </source>
</evidence>
<dbReference type="STRING" id="59926.EV02_0819"/>
<comment type="caution">
    <text evidence="2">The sequence shown here is derived from an EMBL/GenBank/DDBJ whole genome shotgun (WGS) entry which is preliminary data.</text>
</comment>
<dbReference type="EMBL" id="JNAS01000002">
    <property type="protein sequence ID" value="KGG08151.1"/>
    <property type="molecule type" value="Genomic_DNA"/>
</dbReference>